<dbReference type="InterPro" id="IPR020613">
    <property type="entry name" value="Thiolase_CS"/>
</dbReference>
<dbReference type="NCBIfam" id="TIGR01930">
    <property type="entry name" value="AcCoA-C-Actrans"/>
    <property type="match status" value="1"/>
</dbReference>
<evidence type="ECO:0000256" key="6">
    <source>
        <dbReference type="ARBA" id="ARBA00022946"/>
    </source>
</evidence>
<dbReference type="OMA" id="MTAFPEP"/>
<evidence type="ECO:0000256" key="12">
    <source>
        <dbReference type="RuleBase" id="RU003557"/>
    </source>
</evidence>
<dbReference type="Gene3D" id="3.40.47.10">
    <property type="match status" value="2"/>
</dbReference>
<keyword evidence="7" id="KW-0443">Lipid metabolism</keyword>
<keyword evidence="8" id="KW-0576">Peroxisome</keyword>
<dbReference type="InterPro" id="IPR020616">
    <property type="entry name" value="Thiolase_N"/>
</dbReference>
<feature type="domain" description="Thiolase C-terminal" evidence="14">
    <location>
        <begin position="305"/>
        <end position="423"/>
    </location>
</feature>
<evidence type="ECO:0000256" key="10">
    <source>
        <dbReference type="ARBA" id="ARBA00047605"/>
    </source>
</evidence>
<evidence type="ECO:0000256" key="8">
    <source>
        <dbReference type="ARBA" id="ARBA00023140"/>
    </source>
</evidence>
<keyword evidence="6" id="KW-0809">Transit peptide</keyword>
<evidence type="ECO:0000256" key="2">
    <source>
        <dbReference type="ARBA" id="ARBA00004872"/>
    </source>
</evidence>
<dbReference type="InterPro" id="IPR020617">
    <property type="entry name" value="Thiolase_C"/>
</dbReference>
<dbReference type="GO" id="GO:0005777">
    <property type="term" value="C:peroxisome"/>
    <property type="evidence" value="ECO:0007669"/>
    <property type="project" value="UniProtKB-SubCell"/>
</dbReference>
<feature type="active site" description="Proton acceptor" evidence="11">
    <location>
        <position position="382"/>
    </location>
</feature>
<name>A0A1M8A8V0_MALS4</name>
<keyword evidence="4 12" id="KW-0808">Transferase</keyword>
<dbReference type="STRING" id="1230383.A0A1M8A8V0"/>
<dbReference type="PIRSF" id="PIRSF000429">
    <property type="entry name" value="Ac-CoA_Ac_transf"/>
    <property type="match status" value="1"/>
</dbReference>
<dbReference type="GO" id="GO:0006635">
    <property type="term" value="P:fatty acid beta-oxidation"/>
    <property type="evidence" value="ECO:0007669"/>
    <property type="project" value="TreeGrafter"/>
</dbReference>
<evidence type="ECO:0000256" key="7">
    <source>
        <dbReference type="ARBA" id="ARBA00023098"/>
    </source>
</evidence>
<dbReference type="InterPro" id="IPR020615">
    <property type="entry name" value="Thiolase_acyl_enz_int_AS"/>
</dbReference>
<dbReference type="PANTHER" id="PTHR43853">
    <property type="entry name" value="3-KETOACYL-COA THIOLASE, PEROXISOMAL"/>
    <property type="match status" value="1"/>
</dbReference>
<comment type="subcellular location">
    <subcellularLocation>
        <location evidence="1">Peroxisome</location>
    </subcellularLocation>
</comment>
<dbReference type="Proteomes" id="UP000186303">
    <property type="component" value="Chromosome 5"/>
</dbReference>
<dbReference type="InterPro" id="IPR050215">
    <property type="entry name" value="Thiolase-like_sf_Thiolase"/>
</dbReference>
<proteinExistence type="inferred from homology"/>
<evidence type="ECO:0000256" key="3">
    <source>
        <dbReference type="ARBA" id="ARBA00010982"/>
    </source>
</evidence>
<dbReference type="SUPFAM" id="SSF53901">
    <property type="entry name" value="Thiolase-like"/>
    <property type="match status" value="2"/>
</dbReference>
<evidence type="ECO:0000259" key="13">
    <source>
        <dbReference type="Pfam" id="PF00108"/>
    </source>
</evidence>
<comment type="catalytic activity">
    <reaction evidence="10">
        <text>an acyl-CoA + acetyl-CoA = a 3-oxoacyl-CoA + CoA</text>
        <dbReference type="Rhea" id="RHEA:21564"/>
        <dbReference type="ChEBI" id="CHEBI:57287"/>
        <dbReference type="ChEBI" id="CHEBI:57288"/>
        <dbReference type="ChEBI" id="CHEBI:58342"/>
        <dbReference type="ChEBI" id="CHEBI:90726"/>
        <dbReference type="EC" id="2.3.1.16"/>
    </reaction>
</comment>
<reference evidence="16" key="1">
    <citation type="journal article" date="2017" name="Nucleic Acids Res.">
        <title>Proteogenomics produces comprehensive and highly accurate protein-coding gene annotation in a complete genome assembly of Malassezia sympodialis.</title>
        <authorList>
            <person name="Zhu Y."/>
            <person name="Engstroem P.G."/>
            <person name="Tellgren-Roth C."/>
            <person name="Baudo C.D."/>
            <person name="Kennell J.C."/>
            <person name="Sun S."/>
            <person name="Billmyre R.B."/>
            <person name="Schroeder M.S."/>
            <person name="Andersson A."/>
            <person name="Holm T."/>
            <person name="Sigurgeirsson B."/>
            <person name="Wu G."/>
            <person name="Sankaranarayanan S.R."/>
            <person name="Siddharthan R."/>
            <person name="Sanyal K."/>
            <person name="Lundeberg J."/>
            <person name="Nystedt B."/>
            <person name="Boekhout T."/>
            <person name="Dawson T.L. Jr."/>
            <person name="Heitman J."/>
            <person name="Scheynius A."/>
            <person name="Lehtioe J."/>
        </authorList>
    </citation>
    <scope>NUCLEOTIDE SEQUENCE [LARGE SCALE GENOMIC DNA]</scope>
    <source>
        <strain evidence="16">ATCC 42132</strain>
    </source>
</reference>
<keyword evidence="16" id="KW-1185">Reference proteome</keyword>
<dbReference type="PROSITE" id="PS00098">
    <property type="entry name" value="THIOLASE_1"/>
    <property type="match status" value="1"/>
</dbReference>
<dbReference type="InterPro" id="IPR016039">
    <property type="entry name" value="Thiolase-like"/>
</dbReference>
<organism evidence="15 16">
    <name type="scientific">Malassezia sympodialis (strain ATCC 42132)</name>
    <name type="common">Atopic eczema-associated yeast</name>
    <dbReference type="NCBI Taxonomy" id="1230383"/>
    <lineage>
        <taxon>Eukaryota</taxon>
        <taxon>Fungi</taxon>
        <taxon>Dikarya</taxon>
        <taxon>Basidiomycota</taxon>
        <taxon>Ustilaginomycotina</taxon>
        <taxon>Malasseziomycetes</taxon>
        <taxon>Malasseziales</taxon>
        <taxon>Malasseziaceae</taxon>
        <taxon>Malassezia</taxon>
    </lineage>
</organism>
<dbReference type="AlphaFoldDB" id="A0A1M8A8V0"/>
<evidence type="ECO:0000256" key="1">
    <source>
        <dbReference type="ARBA" id="ARBA00004275"/>
    </source>
</evidence>
<sequence length="427" mass="44156">MHVYSAESDRQLVRGTGMTTDLLSIMSFATQSGKAQLLEKHDNDVVICGAYRSPVTRAKKGGLAQAAPEEVLGLVLKGLLAKTGVDVSKIEDVAVGNVLPPGGGATGARQAALWAGIPNTASVNTVNRQCSSGLASVNQIANEIITGQIDVGIGAGVESMTLNYGAGVMPLKMSDEIMNNSEAADCMLPMGITSENVAKKYNVTRQKQDAFAAESFKRAAEAQAAGKFKDEIIPIKYVDDDGNERTVSEDDGIRKGVTAESLGKLKPAFSADGCTHAGNASQVSDGAAAVLLARRSVAKKLGLPVVAKFCGGVTVGVPPNIMGVGPAYAIPRLLEKAKISKDDVDIYEINEAFASQALFSVEHLGLDLAKVNPVGGAIALGHPLGATGSRQIATALSEAKRSGAKFVVTSMCIGTGMGMAALIVNEQ</sequence>
<feature type="active site" description="Proton acceptor" evidence="11">
    <location>
        <position position="412"/>
    </location>
</feature>
<evidence type="ECO:0000256" key="5">
    <source>
        <dbReference type="ARBA" id="ARBA00022832"/>
    </source>
</evidence>
<dbReference type="PANTHER" id="PTHR43853:SF8">
    <property type="entry name" value="3-KETOACYL-COA THIOLASE, PEROXISOMAL"/>
    <property type="match status" value="1"/>
</dbReference>
<dbReference type="Pfam" id="PF00108">
    <property type="entry name" value="Thiolase_N"/>
    <property type="match status" value="1"/>
</dbReference>
<evidence type="ECO:0000256" key="4">
    <source>
        <dbReference type="ARBA" id="ARBA00022679"/>
    </source>
</evidence>
<dbReference type="EMBL" id="LT671825">
    <property type="protein sequence ID" value="SHO78906.1"/>
    <property type="molecule type" value="Genomic_DNA"/>
</dbReference>
<feature type="domain" description="Thiolase N-terminal" evidence="13">
    <location>
        <begin position="45"/>
        <end position="295"/>
    </location>
</feature>
<keyword evidence="5" id="KW-0276">Fatty acid metabolism</keyword>
<keyword evidence="9 12" id="KW-0012">Acyltransferase</keyword>
<accession>A0A1M8A8V0</accession>
<evidence type="ECO:0000256" key="11">
    <source>
        <dbReference type="PIRSR" id="PIRSR000429-1"/>
    </source>
</evidence>
<evidence type="ECO:0000313" key="15">
    <source>
        <dbReference type="EMBL" id="SHO78906.1"/>
    </source>
</evidence>
<dbReference type="PROSITE" id="PS00737">
    <property type="entry name" value="THIOLASE_2"/>
    <property type="match status" value="1"/>
</dbReference>
<dbReference type="GO" id="GO:0010124">
    <property type="term" value="P:phenylacetate catabolic process"/>
    <property type="evidence" value="ECO:0007669"/>
    <property type="project" value="TreeGrafter"/>
</dbReference>
<gene>
    <name evidence="15" type="primary">POT1</name>
    <name evidence="15" type="ORF">MSYG_3255</name>
</gene>
<dbReference type="Pfam" id="PF02803">
    <property type="entry name" value="Thiolase_C"/>
    <property type="match status" value="1"/>
</dbReference>
<dbReference type="GO" id="GO:0003988">
    <property type="term" value="F:acetyl-CoA C-acyltransferase activity"/>
    <property type="evidence" value="ECO:0007669"/>
    <property type="project" value="UniProtKB-EC"/>
</dbReference>
<feature type="active site" description="Acyl-thioester intermediate" evidence="11">
    <location>
        <position position="130"/>
    </location>
</feature>
<evidence type="ECO:0000259" key="14">
    <source>
        <dbReference type="Pfam" id="PF02803"/>
    </source>
</evidence>
<evidence type="ECO:0000313" key="16">
    <source>
        <dbReference type="Proteomes" id="UP000186303"/>
    </source>
</evidence>
<dbReference type="CDD" id="cd00751">
    <property type="entry name" value="thiolase"/>
    <property type="match status" value="1"/>
</dbReference>
<dbReference type="OrthoDB" id="5404651at2759"/>
<comment type="similarity">
    <text evidence="3 12">Belongs to the thiolase-like superfamily. Thiolase family.</text>
</comment>
<comment type="pathway">
    <text evidence="2">Lipid metabolism; fatty acid metabolism.</text>
</comment>
<protein>
    <submittedName>
        <fullName evidence="15">3-ketoacyl-CoA thiolase with broad chain length specificity</fullName>
    </submittedName>
</protein>
<evidence type="ECO:0000256" key="9">
    <source>
        <dbReference type="ARBA" id="ARBA00023315"/>
    </source>
</evidence>
<dbReference type="InterPro" id="IPR002155">
    <property type="entry name" value="Thiolase"/>
</dbReference>
<dbReference type="VEuPathDB" id="FungiDB:MSYG_3255"/>